<sequence length="111" mass="12213">MSRRQFSDSLGQIGAINRGDQGDVGNGILGKTGNFGFEQNVAGGIRPFQVARERDTDNRGNPATIQRITLNYNDRAPEARPRTSWFTEVGPPEFTLGDYHSTCRSTLRAAL</sequence>
<accession>A0A450TAJ7</accession>
<dbReference type="EMBL" id="CAADEX010000128">
    <property type="protein sequence ID" value="VFJ63737.1"/>
    <property type="molecule type" value="Genomic_DNA"/>
</dbReference>
<dbReference type="EMBL" id="CAADEY010000146">
    <property type="protein sequence ID" value="VFJ66370.1"/>
    <property type="molecule type" value="Genomic_DNA"/>
</dbReference>
<reference evidence="2" key="1">
    <citation type="submission" date="2019-02" db="EMBL/GenBank/DDBJ databases">
        <authorList>
            <person name="Gruber-Vodicka R. H."/>
            <person name="Seah K. B. B."/>
        </authorList>
    </citation>
    <scope>NUCLEOTIDE SEQUENCE</scope>
    <source>
        <strain evidence="3">BECK_DK161</strain>
        <strain evidence="2">BECK_DK47</strain>
    </source>
</reference>
<proteinExistence type="predicted"/>
<gene>
    <name evidence="2" type="ORF">BECKDK2373B_GA0170837_112816</name>
    <name evidence="3" type="ORF">BECKDK2373C_GA0170839_114611</name>
</gene>
<protein>
    <submittedName>
        <fullName evidence="2">Uncharacterized protein</fullName>
    </submittedName>
</protein>
<evidence type="ECO:0000313" key="3">
    <source>
        <dbReference type="EMBL" id="VFJ66370.1"/>
    </source>
</evidence>
<dbReference type="AlphaFoldDB" id="A0A450TAJ7"/>
<feature type="region of interest" description="Disordered" evidence="1">
    <location>
        <begin position="1"/>
        <end position="27"/>
    </location>
</feature>
<organism evidence="2">
    <name type="scientific">Candidatus Kentrum sp. DK</name>
    <dbReference type="NCBI Taxonomy" id="2126562"/>
    <lineage>
        <taxon>Bacteria</taxon>
        <taxon>Pseudomonadati</taxon>
        <taxon>Pseudomonadota</taxon>
        <taxon>Gammaproteobacteria</taxon>
        <taxon>Candidatus Kentrum</taxon>
    </lineage>
</organism>
<evidence type="ECO:0000256" key="1">
    <source>
        <dbReference type="SAM" id="MobiDB-lite"/>
    </source>
</evidence>
<evidence type="ECO:0000313" key="2">
    <source>
        <dbReference type="EMBL" id="VFJ63737.1"/>
    </source>
</evidence>
<name>A0A450TAJ7_9GAMM</name>